<reference evidence="1 2" key="1">
    <citation type="submission" date="2018-06" db="EMBL/GenBank/DDBJ databases">
        <title>Draft Genome Sequence of a Novel Marine Bacterium Related to the Verrucomicrobia.</title>
        <authorList>
            <person name="Vosseberg J."/>
            <person name="Martijn J."/>
            <person name="Ettema T.J.G."/>
        </authorList>
    </citation>
    <scope>NUCLEOTIDE SEQUENCE [LARGE SCALE GENOMIC DNA]</scope>
    <source>
        <strain evidence="1">TARA_B100001123</strain>
    </source>
</reference>
<protein>
    <submittedName>
        <fullName evidence="1">Uncharacterized protein</fullName>
    </submittedName>
</protein>
<dbReference type="Proteomes" id="UP000247465">
    <property type="component" value="Chromosome"/>
</dbReference>
<organism evidence="1 2">
    <name type="scientific">Candidatus Moanibacter tarae</name>
    <dbReference type="NCBI Taxonomy" id="2200854"/>
    <lineage>
        <taxon>Bacteria</taxon>
        <taxon>Pseudomonadati</taxon>
        <taxon>Verrucomicrobiota</taxon>
        <taxon>Opitutia</taxon>
        <taxon>Puniceicoccales</taxon>
        <taxon>Puniceicoccales incertae sedis</taxon>
        <taxon>Candidatus Moanibacter</taxon>
    </lineage>
</organism>
<evidence type="ECO:0000313" key="2">
    <source>
        <dbReference type="Proteomes" id="UP000247465"/>
    </source>
</evidence>
<evidence type="ECO:0000313" key="1">
    <source>
        <dbReference type="EMBL" id="AWT60675.1"/>
    </source>
</evidence>
<name>A0A2Z4AGC4_9BACT</name>
<sequence>MNLTDIANCLKIINNTLDSNQILEEIKKLDHILNTHRLDLEPRLVHFLERRSYQKALRFIEEETDPQKGK</sequence>
<dbReference type="KEGG" id="mtar:DF168_01893"/>
<proteinExistence type="predicted"/>
<dbReference type="AlphaFoldDB" id="A0A2Z4AGC4"/>
<dbReference type="EMBL" id="CP029803">
    <property type="protein sequence ID" value="AWT60675.1"/>
    <property type="molecule type" value="Genomic_DNA"/>
</dbReference>
<accession>A0A2Z4AGC4</accession>
<gene>
    <name evidence="1" type="ORF">DF168_01893</name>
</gene>